<dbReference type="InterPro" id="IPR013108">
    <property type="entry name" value="Amidohydro_3"/>
</dbReference>
<accession>A0ABS9NXN9</accession>
<comment type="caution">
    <text evidence="2">The sequence shown here is derived from an EMBL/GenBank/DDBJ whole genome shotgun (WGS) entry which is preliminary data.</text>
</comment>
<dbReference type="CDD" id="cd01300">
    <property type="entry name" value="YtcJ_like"/>
    <property type="match status" value="1"/>
</dbReference>
<dbReference type="Gene3D" id="3.10.310.70">
    <property type="match status" value="1"/>
</dbReference>
<organism evidence="2 3">
    <name type="scientific">Ruegeria alba</name>
    <dbReference type="NCBI Taxonomy" id="2916756"/>
    <lineage>
        <taxon>Bacteria</taxon>
        <taxon>Pseudomonadati</taxon>
        <taxon>Pseudomonadota</taxon>
        <taxon>Alphaproteobacteria</taxon>
        <taxon>Rhodobacterales</taxon>
        <taxon>Roseobacteraceae</taxon>
        <taxon>Ruegeria</taxon>
    </lineage>
</organism>
<dbReference type="PANTHER" id="PTHR22642:SF2">
    <property type="entry name" value="PROTEIN LONG AFTER FAR-RED 3"/>
    <property type="match status" value="1"/>
</dbReference>
<gene>
    <name evidence="2" type="ORF">MB818_12215</name>
</gene>
<dbReference type="InterPro" id="IPR032466">
    <property type="entry name" value="Metal_Hydrolase"/>
</dbReference>
<dbReference type="SUPFAM" id="SSF51338">
    <property type="entry name" value="Composite domain of metallo-dependent hydrolases"/>
    <property type="match status" value="1"/>
</dbReference>
<dbReference type="SUPFAM" id="SSF51556">
    <property type="entry name" value="Metallo-dependent hydrolases"/>
    <property type="match status" value="1"/>
</dbReference>
<evidence type="ECO:0000259" key="1">
    <source>
        <dbReference type="Pfam" id="PF07969"/>
    </source>
</evidence>
<reference evidence="2" key="1">
    <citation type="submission" date="2022-02" db="EMBL/GenBank/DDBJ databases">
        <title>The genome sequence of Ruegeria sp. 1NDH52C.</title>
        <authorList>
            <person name="Du J."/>
        </authorList>
    </citation>
    <scope>NUCLEOTIDE SEQUENCE</scope>
    <source>
        <strain evidence="2">1NDH52C</strain>
    </source>
</reference>
<dbReference type="RefSeq" id="WP_238905233.1">
    <property type="nucleotide sequence ID" value="NZ_JAKOEM010000009.1"/>
</dbReference>
<protein>
    <submittedName>
        <fullName evidence="2">Amidohydrolase</fullName>
    </submittedName>
</protein>
<dbReference type="InterPro" id="IPR033932">
    <property type="entry name" value="YtcJ-like"/>
</dbReference>
<dbReference type="Proteomes" id="UP001165279">
    <property type="component" value="Unassembled WGS sequence"/>
</dbReference>
<sequence>MSAAANDGGFKPKAVGAVVKSEFLFDLETWRAIQARLFFSFLVQKMLVLGSEIFLPRSALDKMTKTDFTRRTAITILGSASMIAIANATPAHAASSLQDFGSHLNALPEITVYIAQRVITMEDNDPAINAVAVVGDRVLAAGSRDEIVNRIGSQPFRLDDRFSDKVIIAGLIDQHVHPFLAGLTLTSEIISIEDWNLPTGFSKAAKDEAEYKSRLQAAEAALDDPDALLLTWGYHHFFHGEIRRAQLDEISSTRPIIIVHRSAHELILNTPALERLGINQDFVNGFAGLALEQSSFEDGYFFEAGMFAVLPAVAPVLATPERLGAGLRLAREYMHRAGVTVAAEPGGVLSRPLQEATNAVFSGSDAPLRMYFIADGKSLAALHFQKGSMIEETEKLLDWGEGKTAFMPKQVKLFADGAIYSLAMQVSEPYVGGDFHGEWIMQPDEFDPVFDAYWDAGYQIHIHQTGDLAVDLILDAVERNMRRNPRADHRTTLVHFGYAREGQADRIADLGCIVSGNPYYVTALSDRYSELGLGPERADDIVPLGPIKANGIPISFHSDVPMAPGEPLFLVWAGVNRTTVSGRVAGPEHRLSVEDALRAVTIDAAQSLRLEGEIGSLAPGKLANFTILEEDPFEVQPDKIKDIGIWGTVLEGDIFPVSDDFDLDRASLSPPRDTVKSPTKPLYALADVSGIAQKGMLAGCSCCASPVSQSCTASAAGQVSAVSCCGTNALGWAVVSEWASQA</sequence>
<dbReference type="Pfam" id="PF07969">
    <property type="entry name" value="Amidohydro_3"/>
    <property type="match status" value="1"/>
</dbReference>
<evidence type="ECO:0000313" key="2">
    <source>
        <dbReference type="EMBL" id="MCG6558973.1"/>
    </source>
</evidence>
<dbReference type="InterPro" id="IPR011059">
    <property type="entry name" value="Metal-dep_hydrolase_composite"/>
</dbReference>
<evidence type="ECO:0000313" key="3">
    <source>
        <dbReference type="Proteomes" id="UP001165279"/>
    </source>
</evidence>
<feature type="domain" description="Amidohydrolase 3" evidence="1">
    <location>
        <begin position="164"/>
        <end position="654"/>
    </location>
</feature>
<dbReference type="EMBL" id="JAKOEM010000009">
    <property type="protein sequence ID" value="MCG6558973.1"/>
    <property type="molecule type" value="Genomic_DNA"/>
</dbReference>
<proteinExistence type="predicted"/>
<name>A0ABS9NXN9_9RHOB</name>
<dbReference type="Gene3D" id="2.30.40.10">
    <property type="entry name" value="Urease, subunit C, domain 1"/>
    <property type="match status" value="1"/>
</dbReference>
<dbReference type="Gene3D" id="3.20.20.140">
    <property type="entry name" value="Metal-dependent hydrolases"/>
    <property type="match status" value="1"/>
</dbReference>
<dbReference type="PANTHER" id="PTHR22642">
    <property type="entry name" value="IMIDAZOLONEPROPIONASE"/>
    <property type="match status" value="1"/>
</dbReference>
<keyword evidence="3" id="KW-1185">Reference proteome</keyword>